<dbReference type="PANTHER" id="PTHR46060">
    <property type="entry name" value="MARINER MOS1 TRANSPOSASE-LIKE PROTEIN"/>
    <property type="match status" value="1"/>
</dbReference>
<sequence length="137" mass="15698">LALANQKVGGLNPCDGTADEQKAANVNRVRELLMRDRRLPVRMMAEELHILREIVTEVTELSHPPYSPDLAPPNFFLFPELKSALKGHRLPNISHVRAAVMRELKAVQKEDFFRSLQQFSKRCQRFIVKEGAYFEGL</sequence>
<reference evidence="1" key="2">
    <citation type="submission" date="2025-08" db="UniProtKB">
        <authorList>
            <consortium name="Ensembl"/>
        </authorList>
    </citation>
    <scope>IDENTIFICATION</scope>
</reference>
<dbReference type="Ensembl" id="ENSPMRT00000018124.1">
    <property type="protein sequence ID" value="ENSPMRP00000017013.1"/>
    <property type="gene ID" value="ENSPMRG00000011287.1"/>
</dbReference>
<evidence type="ECO:0000313" key="2">
    <source>
        <dbReference type="Proteomes" id="UP000472272"/>
    </source>
</evidence>
<dbReference type="InterPro" id="IPR052709">
    <property type="entry name" value="Transposase-MT_Hybrid"/>
</dbReference>
<dbReference type="GO" id="GO:0003676">
    <property type="term" value="F:nucleic acid binding"/>
    <property type="evidence" value="ECO:0007669"/>
    <property type="project" value="InterPro"/>
</dbReference>
<dbReference type="PANTHER" id="PTHR46060:SF1">
    <property type="entry name" value="MARINER MOS1 TRANSPOSASE-LIKE PROTEIN"/>
    <property type="match status" value="1"/>
</dbReference>
<dbReference type="Proteomes" id="UP000472272">
    <property type="component" value="Chromosome 8"/>
</dbReference>
<dbReference type="InterPro" id="IPR036397">
    <property type="entry name" value="RNaseH_sf"/>
</dbReference>
<evidence type="ECO:0000313" key="1">
    <source>
        <dbReference type="Ensembl" id="ENSPMRP00000017013.1"/>
    </source>
</evidence>
<organism evidence="1 2">
    <name type="scientific">Podarcis muralis</name>
    <name type="common">Wall lizard</name>
    <name type="synonym">Lacerta muralis</name>
    <dbReference type="NCBI Taxonomy" id="64176"/>
    <lineage>
        <taxon>Eukaryota</taxon>
        <taxon>Metazoa</taxon>
        <taxon>Chordata</taxon>
        <taxon>Craniata</taxon>
        <taxon>Vertebrata</taxon>
        <taxon>Euteleostomi</taxon>
        <taxon>Lepidosauria</taxon>
        <taxon>Squamata</taxon>
        <taxon>Bifurcata</taxon>
        <taxon>Unidentata</taxon>
        <taxon>Episquamata</taxon>
        <taxon>Laterata</taxon>
        <taxon>Lacertibaenia</taxon>
        <taxon>Lacertidae</taxon>
        <taxon>Podarcis</taxon>
    </lineage>
</organism>
<dbReference type="OMA" id="ICTMSKS"/>
<accession>A0A670IXY8</accession>
<dbReference type="GeneTree" id="ENSGT00990000211088"/>
<dbReference type="Gene3D" id="3.30.420.10">
    <property type="entry name" value="Ribonuclease H-like superfamily/Ribonuclease H"/>
    <property type="match status" value="1"/>
</dbReference>
<protein>
    <submittedName>
        <fullName evidence="1">Uncharacterized protein</fullName>
    </submittedName>
</protein>
<keyword evidence="2" id="KW-1185">Reference proteome</keyword>
<reference evidence="1 2" key="1">
    <citation type="journal article" date="2019" name="Proc. Natl. Acad. Sci. U.S.A.">
        <title>Regulatory changes in pterin and carotenoid genes underlie balanced color polymorphisms in the wall lizard.</title>
        <authorList>
            <person name="Andrade P."/>
            <person name="Pinho C."/>
            <person name="Perez I de Lanuza G."/>
            <person name="Afonso S."/>
            <person name="Brejcha J."/>
            <person name="Rubin C.J."/>
            <person name="Wallerman O."/>
            <person name="Pereira P."/>
            <person name="Sabatino S.J."/>
            <person name="Bellati A."/>
            <person name="Pellitteri-Rosa D."/>
            <person name="Bosakova Z."/>
            <person name="Bunikis I."/>
            <person name="Carretero M.A."/>
            <person name="Feiner N."/>
            <person name="Marsik P."/>
            <person name="Pauperio F."/>
            <person name="Salvi D."/>
            <person name="Soler L."/>
            <person name="While G.M."/>
            <person name="Uller T."/>
            <person name="Font E."/>
            <person name="Andersson L."/>
            <person name="Carneiro M."/>
        </authorList>
    </citation>
    <scope>NUCLEOTIDE SEQUENCE</scope>
</reference>
<dbReference type="AlphaFoldDB" id="A0A670IXY8"/>
<proteinExistence type="predicted"/>
<reference evidence="1" key="3">
    <citation type="submission" date="2025-09" db="UniProtKB">
        <authorList>
            <consortium name="Ensembl"/>
        </authorList>
    </citation>
    <scope>IDENTIFICATION</scope>
</reference>
<name>A0A670IXY8_PODMU</name>